<dbReference type="EMBL" id="CM051396">
    <property type="protein sequence ID" value="KAJ4723330.1"/>
    <property type="molecule type" value="Genomic_DNA"/>
</dbReference>
<proteinExistence type="predicted"/>
<protein>
    <submittedName>
        <fullName evidence="1">Uncharacterized protein</fullName>
    </submittedName>
</protein>
<sequence>MNQATNMVEERDQNPLPPQPQQQLRALRDYFQPVVNDNYLGIYWQAINANDFELKLVLINMIHQDQYGCLSHEDLNIHLAMFFEVCDTVKMNEVDQGLIRIRLFPFSLRDKARGWLQSLQLGSISIWEELAQKFYPKFFPPLKSSQLKGEIAQFRQLDFKSLYES</sequence>
<keyword evidence="2" id="KW-1185">Reference proteome</keyword>
<reference evidence="1 2" key="1">
    <citation type="journal article" date="2023" name="Science">
        <title>Complex scaffold remodeling in plant triterpene biosynthesis.</title>
        <authorList>
            <person name="De La Pena R."/>
            <person name="Hodgson H."/>
            <person name="Liu J.C."/>
            <person name="Stephenson M.J."/>
            <person name="Martin A.C."/>
            <person name="Owen C."/>
            <person name="Harkess A."/>
            <person name="Leebens-Mack J."/>
            <person name="Jimenez L.E."/>
            <person name="Osbourn A."/>
            <person name="Sattely E.S."/>
        </authorList>
    </citation>
    <scope>NUCLEOTIDE SEQUENCE [LARGE SCALE GENOMIC DNA]</scope>
    <source>
        <strain evidence="2">cv. JPN11</strain>
        <tissue evidence="1">Leaf</tissue>
    </source>
</reference>
<accession>A0ACC1YL40</accession>
<name>A0ACC1YL40_MELAZ</name>
<evidence type="ECO:0000313" key="1">
    <source>
        <dbReference type="EMBL" id="KAJ4723330.1"/>
    </source>
</evidence>
<evidence type="ECO:0000313" key="2">
    <source>
        <dbReference type="Proteomes" id="UP001164539"/>
    </source>
</evidence>
<gene>
    <name evidence="1" type="ORF">OWV82_006714</name>
</gene>
<organism evidence="1 2">
    <name type="scientific">Melia azedarach</name>
    <name type="common">Chinaberry tree</name>
    <dbReference type="NCBI Taxonomy" id="155640"/>
    <lineage>
        <taxon>Eukaryota</taxon>
        <taxon>Viridiplantae</taxon>
        <taxon>Streptophyta</taxon>
        <taxon>Embryophyta</taxon>
        <taxon>Tracheophyta</taxon>
        <taxon>Spermatophyta</taxon>
        <taxon>Magnoliopsida</taxon>
        <taxon>eudicotyledons</taxon>
        <taxon>Gunneridae</taxon>
        <taxon>Pentapetalae</taxon>
        <taxon>rosids</taxon>
        <taxon>malvids</taxon>
        <taxon>Sapindales</taxon>
        <taxon>Meliaceae</taxon>
        <taxon>Melia</taxon>
    </lineage>
</organism>
<dbReference type="Proteomes" id="UP001164539">
    <property type="component" value="Chromosome 3"/>
</dbReference>
<comment type="caution">
    <text evidence="1">The sequence shown here is derived from an EMBL/GenBank/DDBJ whole genome shotgun (WGS) entry which is preliminary data.</text>
</comment>